<proteinExistence type="predicted"/>
<protein>
    <submittedName>
        <fullName evidence="1">Myoviridae tail sheath stabiliser</fullName>
    </submittedName>
</protein>
<dbReference type="Pfam" id="PF16724">
    <property type="entry name" value="T4-gp15_tss"/>
    <property type="match status" value="1"/>
</dbReference>
<dbReference type="EMBL" id="LR796233">
    <property type="protein sequence ID" value="CAB4129061.1"/>
    <property type="molecule type" value="Genomic_DNA"/>
</dbReference>
<evidence type="ECO:0000313" key="1">
    <source>
        <dbReference type="EMBL" id="CAB4129061.1"/>
    </source>
</evidence>
<sequence length="457" mass="51375">MPVQFNYDGQIRRFVIQFIRMMSNFQVEFGQNAEGNRTLQTVPVYYGDVSRQASMILRNNSENALNAVPAMAVYISGLTYDRDRMQNPYHEGTMRVRERTYNTVDQSFEHTQDGVYTVERLMPAPYKLTLKVDIWTSNTEQKHQLLEQITPLFNPGLEIQNTDNYIDWSSLSVALLTDVNYTSRVIPQGGDEQIDVATLTFELPIWISLPAKVKKMGVVAQIIASIYDANGELSPDVITTMQGLMSQQRFTPMNYKIVYIGNTLTLYKENATLYGEEVLGTKVNWDGLVNLYGTLTNGISQARLTFDYPDGPHEIVGTVAYNPNDSTQLLFTPYESTLPANTLDPVDAIIDPMNVTVDSNLLNPATGTRYLILNPIGVLGNESAIVWQGAPGHTLVANANDIIEWNGSYWTVAFNSQDSAVQYVSNLTTTVQYRWSGESWVKSYEGLYTSGYWSLVL</sequence>
<accession>A0A6J5L3Y6</accession>
<name>A0A6J5L3Y6_9CAUD</name>
<dbReference type="Gene3D" id="3.30.2000.40">
    <property type="entry name" value="Myoviridae tail sheath stabiliser"/>
    <property type="match status" value="1"/>
</dbReference>
<dbReference type="InterPro" id="IPR031997">
    <property type="entry name" value="T4-gp15_tss"/>
</dbReference>
<gene>
    <name evidence="1" type="ORF">UFOVP112_159</name>
</gene>
<dbReference type="InterPro" id="IPR038553">
    <property type="entry name" value="T4-gp15_tss_sf"/>
</dbReference>
<organism evidence="1">
    <name type="scientific">uncultured Caudovirales phage</name>
    <dbReference type="NCBI Taxonomy" id="2100421"/>
    <lineage>
        <taxon>Viruses</taxon>
        <taxon>Duplodnaviria</taxon>
        <taxon>Heunggongvirae</taxon>
        <taxon>Uroviricota</taxon>
        <taxon>Caudoviricetes</taxon>
        <taxon>Peduoviridae</taxon>
        <taxon>Maltschvirus</taxon>
        <taxon>Maltschvirus maltsch</taxon>
    </lineage>
</organism>
<reference evidence="1" key="1">
    <citation type="submission" date="2020-04" db="EMBL/GenBank/DDBJ databases">
        <authorList>
            <person name="Chiriac C."/>
            <person name="Salcher M."/>
            <person name="Ghai R."/>
            <person name="Kavagutti S V."/>
        </authorList>
    </citation>
    <scope>NUCLEOTIDE SEQUENCE</scope>
</reference>